<dbReference type="EMBL" id="JACIDS010000006">
    <property type="protein sequence ID" value="MBB3933500.1"/>
    <property type="molecule type" value="Genomic_DNA"/>
</dbReference>
<protein>
    <recommendedName>
        <fullName evidence="3">beta-glucosidase</fullName>
        <ecNumber evidence="3">3.2.1.21</ecNumber>
    </recommendedName>
</protein>
<dbReference type="InterPro" id="IPR002772">
    <property type="entry name" value="Glyco_hydro_3_C"/>
</dbReference>
<accession>A0A840ASX2</accession>
<dbReference type="Gene3D" id="2.60.40.10">
    <property type="entry name" value="Immunoglobulins"/>
    <property type="match status" value="1"/>
</dbReference>
<dbReference type="RefSeq" id="WP_183401145.1">
    <property type="nucleotide sequence ID" value="NZ_JACIDS010000006.1"/>
</dbReference>
<dbReference type="Pfam" id="PF01915">
    <property type="entry name" value="Glyco_hydro_3_C"/>
    <property type="match status" value="1"/>
</dbReference>
<sequence>MSLLNPTRRLLLQGVSAAAMAAVALLGIRRAMAAGKGSDPIEDLIANMSIEEKAGQLSLFGDPTRFHGTVVNPTSEQAATRNRVYADIAAGRITGLFNGIGVAGGREMQKIAVEKSPRGIPLIFAGDIIHGFKTTFPIPLAEAASFDPDLAFRTARAAALEATAVGLHWTFAPMVDVARDQRWGRNAEGSGEDTFLGSQFAAARVLGFQGSSLKDETSLLACPKHFAAYGAVQGGMEYNTADIPETTLRQTHLPPFKAAFDAGALSTMSAFNDIAGVPATGNHYLLTDILRGEWGFRGLVVSDYTSEEELIAHGFAANGADATARAINAGCDVAMQSGLYNDYLPDLVKSGAVSMATVDEAVRRVLRVKQALGLFDNPYRSLDEDREQTDLRKPETLALAREAGRKSIVLLKNEGGLLPLSKSARIALIGPCINDKYDYPGPWSVFPDVATCVTMAEGFQAVMGGRGTLTMARGSDYELPYEGGIDEAVRAAEASDVVVLVIGESAGMSGEAQSRVDIGIPDAQLTLAEAVAATGKPVVVVLRHGRALALTGAAKAAPAILATWFLGSETGHSVADIIFGDYAPQGRLPVSFPQASGQEPYYYNHRATGRPQTTAEKDYKARYREVTNEGLYPFGHGLTYGDIVYGTTMVDAARLSWNGAVEVRAAVSNRGTRPAHEVAQLYIHDRVASLTQPVRALKGFSHIDLAPGETRTVSFTLRRSDLEFMTASLQFAAEPGLFDVWIAPSAVGGISASFELTS</sequence>
<dbReference type="PANTHER" id="PTHR30620:SF16">
    <property type="entry name" value="LYSOSOMAL BETA GLUCOSIDASE"/>
    <property type="match status" value="1"/>
</dbReference>
<comment type="caution">
    <text evidence="9">The sequence shown here is derived from an EMBL/GenBank/DDBJ whole genome shotgun (WGS) entry which is preliminary data.</text>
</comment>
<keyword evidence="5 7" id="KW-0378">Hydrolase</keyword>
<evidence type="ECO:0000256" key="4">
    <source>
        <dbReference type="ARBA" id="ARBA00022729"/>
    </source>
</evidence>
<proteinExistence type="inferred from homology"/>
<evidence type="ECO:0000256" key="5">
    <source>
        <dbReference type="ARBA" id="ARBA00022801"/>
    </source>
</evidence>
<dbReference type="Gene3D" id="3.20.20.300">
    <property type="entry name" value="Glycoside hydrolase, family 3, N-terminal domain"/>
    <property type="match status" value="1"/>
</dbReference>
<evidence type="ECO:0000313" key="9">
    <source>
        <dbReference type="EMBL" id="MBB3933500.1"/>
    </source>
</evidence>
<organism evidence="9 10">
    <name type="scientific">Kaistia hirudinis</name>
    <dbReference type="NCBI Taxonomy" id="1293440"/>
    <lineage>
        <taxon>Bacteria</taxon>
        <taxon>Pseudomonadati</taxon>
        <taxon>Pseudomonadota</taxon>
        <taxon>Alphaproteobacteria</taxon>
        <taxon>Hyphomicrobiales</taxon>
        <taxon>Kaistiaceae</taxon>
        <taxon>Kaistia</taxon>
    </lineage>
</organism>
<dbReference type="Pfam" id="PF14310">
    <property type="entry name" value="Fn3-like"/>
    <property type="match status" value="1"/>
</dbReference>
<dbReference type="SUPFAM" id="SSF51445">
    <property type="entry name" value="(Trans)glycosidases"/>
    <property type="match status" value="1"/>
</dbReference>
<dbReference type="InterPro" id="IPR019800">
    <property type="entry name" value="Glyco_hydro_3_AS"/>
</dbReference>
<gene>
    <name evidence="9" type="ORF">GGR25_004573</name>
</gene>
<dbReference type="FunFam" id="3.20.20.300:FF:000005">
    <property type="entry name" value="Periplasmic beta-glucosidase"/>
    <property type="match status" value="1"/>
</dbReference>
<dbReference type="InterPro" id="IPR013783">
    <property type="entry name" value="Ig-like_fold"/>
</dbReference>
<feature type="domain" description="Fibronectin type III-like" evidence="8">
    <location>
        <begin position="677"/>
        <end position="746"/>
    </location>
</feature>
<dbReference type="InterPro" id="IPR036962">
    <property type="entry name" value="Glyco_hydro_3_N_sf"/>
</dbReference>
<comment type="similarity">
    <text evidence="2 7">Belongs to the glycosyl hydrolase 3 family.</text>
</comment>
<dbReference type="AlphaFoldDB" id="A0A840ASX2"/>
<dbReference type="Gene3D" id="3.40.50.1700">
    <property type="entry name" value="Glycoside hydrolase family 3 C-terminal domain"/>
    <property type="match status" value="1"/>
</dbReference>
<dbReference type="InterPro" id="IPR006311">
    <property type="entry name" value="TAT_signal"/>
</dbReference>
<dbReference type="InterPro" id="IPR017853">
    <property type="entry name" value="GH"/>
</dbReference>
<dbReference type="InterPro" id="IPR051915">
    <property type="entry name" value="Cellulose_Degrad_GH3"/>
</dbReference>
<dbReference type="SMART" id="SM01217">
    <property type="entry name" value="Fn3_like"/>
    <property type="match status" value="1"/>
</dbReference>
<dbReference type="EC" id="3.2.1.21" evidence="3"/>
<evidence type="ECO:0000256" key="7">
    <source>
        <dbReference type="RuleBase" id="RU361161"/>
    </source>
</evidence>
<evidence type="ECO:0000256" key="6">
    <source>
        <dbReference type="ARBA" id="ARBA00023295"/>
    </source>
</evidence>
<keyword evidence="4" id="KW-0732">Signal</keyword>
<dbReference type="InterPro" id="IPR001764">
    <property type="entry name" value="Glyco_hydro_3_N"/>
</dbReference>
<dbReference type="PANTHER" id="PTHR30620">
    <property type="entry name" value="PERIPLASMIC BETA-GLUCOSIDASE-RELATED"/>
    <property type="match status" value="1"/>
</dbReference>
<dbReference type="InterPro" id="IPR036881">
    <property type="entry name" value="Glyco_hydro_3_C_sf"/>
</dbReference>
<dbReference type="GO" id="GO:0008422">
    <property type="term" value="F:beta-glucosidase activity"/>
    <property type="evidence" value="ECO:0007669"/>
    <property type="project" value="UniProtKB-EC"/>
</dbReference>
<name>A0A840ASX2_9HYPH</name>
<comment type="catalytic activity">
    <reaction evidence="1">
        <text>Hydrolysis of terminal, non-reducing beta-D-glucosyl residues with release of beta-D-glucose.</text>
        <dbReference type="EC" id="3.2.1.21"/>
    </reaction>
</comment>
<evidence type="ECO:0000259" key="8">
    <source>
        <dbReference type="SMART" id="SM01217"/>
    </source>
</evidence>
<reference evidence="9 10" key="1">
    <citation type="submission" date="2020-08" db="EMBL/GenBank/DDBJ databases">
        <title>Genomic Encyclopedia of Type Strains, Phase IV (KMG-IV): sequencing the most valuable type-strain genomes for metagenomic binning, comparative biology and taxonomic classification.</title>
        <authorList>
            <person name="Goeker M."/>
        </authorList>
    </citation>
    <scope>NUCLEOTIDE SEQUENCE [LARGE SCALE GENOMIC DNA]</scope>
    <source>
        <strain evidence="9 10">DSM 25966</strain>
    </source>
</reference>
<keyword evidence="10" id="KW-1185">Reference proteome</keyword>
<dbReference type="PROSITE" id="PS00775">
    <property type="entry name" value="GLYCOSYL_HYDROL_F3"/>
    <property type="match status" value="1"/>
</dbReference>
<evidence type="ECO:0000256" key="2">
    <source>
        <dbReference type="ARBA" id="ARBA00005336"/>
    </source>
</evidence>
<dbReference type="Proteomes" id="UP000553963">
    <property type="component" value="Unassembled WGS sequence"/>
</dbReference>
<evidence type="ECO:0000256" key="1">
    <source>
        <dbReference type="ARBA" id="ARBA00000448"/>
    </source>
</evidence>
<evidence type="ECO:0000313" key="10">
    <source>
        <dbReference type="Proteomes" id="UP000553963"/>
    </source>
</evidence>
<dbReference type="SUPFAM" id="SSF52279">
    <property type="entry name" value="Beta-D-glucan exohydrolase, C-terminal domain"/>
    <property type="match status" value="1"/>
</dbReference>
<dbReference type="Pfam" id="PF00933">
    <property type="entry name" value="Glyco_hydro_3"/>
    <property type="match status" value="1"/>
</dbReference>
<dbReference type="GO" id="GO:0009251">
    <property type="term" value="P:glucan catabolic process"/>
    <property type="evidence" value="ECO:0007669"/>
    <property type="project" value="TreeGrafter"/>
</dbReference>
<keyword evidence="6 7" id="KW-0326">Glycosidase</keyword>
<dbReference type="PROSITE" id="PS51318">
    <property type="entry name" value="TAT"/>
    <property type="match status" value="1"/>
</dbReference>
<dbReference type="PRINTS" id="PR00133">
    <property type="entry name" value="GLHYDRLASE3"/>
</dbReference>
<evidence type="ECO:0000256" key="3">
    <source>
        <dbReference type="ARBA" id="ARBA00012744"/>
    </source>
</evidence>
<dbReference type="InterPro" id="IPR026891">
    <property type="entry name" value="Fn3-like"/>
</dbReference>